<protein>
    <recommendedName>
        <fullName evidence="4">Endonuclease/exonuclease/phosphatase domain-containing protein</fullName>
    </recommendedName>
</protein>
<dbReference type="VEuPathDB" id="FungiDB:RhiirFUN_004505"/>
<feature type="transmembrane region" description="Helical" evidence="3">
    <location>
        <begin position="268"/>
        <end position="285"/>
    </location>
</feature>
<organism evidence="5">
    <name type="scientific">Rhizophagus irregularis (strain DAOM 181602 / DAOM 197198 / MUCL 43194)</name>
    <name type="common">Arbuscular mycorrhizal fungus</name>
    <name type="synonym">Glomus intraradices</name>
    <dbReference type="NCBI Taxonomy" id="747089"/>
    <lineage>
        <taxon>Eukaryota</taxon>
        <taxon>Fungi</taxon>
        <taxon>Fungi incertae sedis</taxon>
        <taxon>Mucoromycota</taxon>
        <taxon>Glomeromycotina</taxon>
        <taxon>Glomeromycetes</taxon>
        <taxon>Glomerales</taxon>
        <taxon>Glomeraceae</taxon>
        <taxon>Rhizophagus</taxon>
    </lineage>
</organism>
<dbReference type="Gene3D" id="3.60.10.10">
    <property type="entry name" value="Endonuclease/exonuclease/phosphatase"/>
    <property type="match status" value="1"/>
</dbReference>
<feature type="coiled-coil region" evidence="1">
    <location>
        <begin position="154"/>
        <end position="181"/>
    </location>
</feature>
<name>U9TX63_RHIID</name>
<feature type="transmembrane region" description="Helical" evidence="3">
    <location>
        <begin position="228"/>
        <end position="248"/>
    </location>
</feature>
<dbReference type="InterPro" id="IPR036691">
    <property type="entry name" value="Endo/exonu/phosph_ase_sf"/>
</dbReference>
<feature type="compositionally biased region" description="Low complexity" evidence="2">
    <location>
        <begin position="117"/>
        <end position="137"/>
    </location>
</feature>
<dbReference type="EMBL" id="KI284599">
    <property type="protein sequence ID" value="ESA12759.1"/>
    <property type="molecule type" value="Genomic_DNA"/>
</dbReference>
<dbReference type="Pfam" id="PF03372">
    <property type="entry name" value="Exo_endo_phos"/>
    <property type="match status" value="1"/>
</dbReference>
<evidence type="ECO:0000256" key="2">
    <source>
        <dbReference type="SAM" id="MobiDB-lite"/>
    </source>
</evidence>
<dbReference type="HOGENOM" id="CLU_260688_0_0_1"/>
<accession>U9TX63</accession>
<evidence type="ECO:0000256" key="1">
    <source>
        <dbReference type="SAM" id="Coils"/>
    </source>
</evidence>
<evidence type="ECO:0000256" key="3">
    <source>
        <dbReference type="SAM" id="Phobius"/>
    </source>
</evidence>
<proteinExistence type="predicted"/>
<evidence type="ECO:0000259" key="4">
    <source>
        <dbReference type="Pfam" id="PF03372"/>
    </source>
</evidence>
<sequence>MHVNARSCFLPRNAKNYHTFNYAYVNFLTEEDMVKAAQTHHSYKGKPLYWTSPDAQCCNFCGNPDHLAKSCDDRSQQINRNKKYKNIYNRFKPAQHRGNRQQSKKKSFADAVKGKNQSRPGNNNGNNRTPNPNLQNGTTSGGSMHDNQLVDSQLHQVRQMMTELQSMFKGLQAEVTALNRKVDDRIKNKSVSHSPVFKNLFLLSLLQFLYKHKNKLLRFLKLLSPLRFLLLLLNVLILMSNLLVLALITTTLSNNNLKLTARCHLCPANLINLLTTWALALHLISSTEAMMRRNKKWTMIHLLMTTKLCVIMNVNNNINNSTPPPNVSTFSTNTSSLKVATTNLKSLTSDKQQYLLNMLENQNIHICGISETWRTQHESNLLYKNDNRYQAFFSAPPGDQAKGSSTGIIVSADYARFIQDHKGFKGRVMKVDFFMRGNQKLRVIQIYGYSGHNKKDITELWDHVIKLIKDAQQQHYKLIIMGDFNINYHKFLLSQRKPNYKPSYKQKLLHFLTYSDNLVDTIPLYHDVTNDNPYNTHKNNSGHHTRIDYIWISQDLVNDTYASDQFNPQYSTDHMVVYVEFWTNNYFKLPSHAKQRQRNRQKMIYMYDDMSQDDWLEFSQHTKHLCEFRHLFEDEVDDVYDLNRLWDDTQHSIKEAANTYIKYRQTTSKKDGHPLRFSLLYRNIRFLQKLVIRLTNKKFLHNELRTKLQDDWFCIKAKLFEITGTYESEINLDGFLTNINLAANRKQIKTLCRSLMALFSTKMQEYNEEQMKNFISKRCEDFIDNKKAMINSIAEREIRTIVLDRIVHESFAGTTLVTDPVQIRKLTNNHFQLCPGAVNQNKPIPDQWKNQYNPLPHIDQDIYNNIMDPPSWDEWVQSVSELPNGKATGPSGISNEMIKHLSDKMQQVLFKIVLIIPRIEYRSQITIFNKSESTSVLRNRFLMFLEQITTLDGKSLINWEDLKFRPYSQSMALVFIPSWFKYIKTHSLLPNSYSLPPELQTSSAHNFKGWTTFWVDRFNSPYFGKIIKKDTIKKKIYVQHFLLSRQNNLTFFDPCHGFSFNSKKHDHTGYYFSESRNDLLRIQQQLSDTSTLTFYTDGSLIDNGSESCSMSFGFAQACDLSPKVLFTSTSHSGDPWNEFIDSKCSEVHNNNNSSIITLLTDNMKNIHYILNWNNIEVEQSPRKFISQTSKVRGFEEFFNLARNVKYRRTNIDWKSTFEVLSGDDPSNITTFKSSRKKAEKLKFLMEELPTIEQIKKSLPDIYDNWLCPVCSDVIEDFNHIWSCICHSFIPLLEIYMILHIMSEISKTLIRN</sequence>
<reference evidence="5" key="1">
    <citation type="submission" date="2013-07" db="EMBL/GenBank/DDBJ databases">
        <title>The genome of an arbuscular mycorrhizal fungus provides insights into the evolution of the oldest plant symbiosis.</title>
        <authorList>
            <consortium name="DOE Joint Genome Institute"/>
            <person name="Tisserant E."/>
            <person name="Malbreil M."/>
            <person name="Kuo A."/>
            <person name="Kohler A."/>
            <person name="Symeonidi A."/>
            <person name="Balestrini R."/>
            <person name="Charron P."/>
            <person name="Duensing N."/>
            <person name="Frei-dit-Frey N."/>
            <person name="Gianinazzi-Pearson V."/>
            <person name="Gilbert B."/>
            <person name="Handa Y."/>
            <person name="Hijri M."/>
            <person name="Kaul R."/>
            <person name="Kawaguchi M."/>
            <person name="Krajinski F."/>
            <person name="Lammers P."/>
            <person name="Lapierre D."/>
            <person name="Masclaux F.G."/>
            <person name="Murat C."/>
            <person name="Morin E."/>
            <person name="Ndikumana S."/>
            <person name="Pagni M."/>
            <person name="Petitpierre D."/>
            <person name="Requena N."/>
            <person name="Rosikiewicz P."/>
            <person name="Riley R."/>
            <person name="Saito K."/>
            <person name="San Clemente H."/>
            <person name="Shapiro H."/>
            <person name="van Tuinen D."/>
            <person name="Becard G."/>
            <person name="Bonfante P."/>
            <person name="Paszkowski U."/>
            <person name="Shachar-Hill Y."/>
            <person name="Young J.P."/>
            <person name="Sanders I.R."/>
            <person name="Henrissat B."/>
            <person name="Rensing S.A."/>
            <person name="Grigoriev I.V."/>
            <person name="Corradi N."/>
            <person name="Roux C."/>
            <person name="Martin F."/>
        </authorList>
    </citation>
    <scope>NUCLEOTIDE SEQUENCE</scope>
    <source>
        <strain evidence="5">DAOM 197198</strain>
    </source>
</reference>
<gene>
    <name evidence="5" type="ORF">GLOINDRAFT_96190</name>
</gene>
<keyword evidence="3" id="KW-0472">Membrane</keyword>
<feature type="region of interest" description="Disordered" evidence="2">
    <location>
        <begin position="87"/>
        <end position="146"/>
    </location>
</feature>
<dbReference type="SUPFAM" id="SSF56219">
    <property type="entry name" value="DNase I-like"/>
    <property type="match status" value="1"/>
</dbReference>
<dbReference type="VEuPathDB" id="FungiDB:RhiirFUN_004506"/>
<keyword evidence="3" id="KW-1133">Transmembrane helix</keyword>
<feature type="compositionally biased region" description="Basic residues" evidence="2">
    <location>
        <begin position="93"/>
        <end position="106"/>
    </location>
</feature>
<keyword evidence="1" id="KW-0175">Coiled coil</keyword>
<feature type="domain" description="Endonuclease/exonuclease/phosphatase" evidence="4">
    <location>
        <begin position="343"/>
        <end position="561"/>
    </location>
</feature>
<dbReference type="VEuPathDB" id="FungiDB:RhiirFUN_009890"/>
<dbReference type="GO" id="GO:0003824">
    <property type="term" value="F:catalytic activity"/>
    <property type="evidence" value="ECO:0007669"/>
    <property type="project" value="InterPro"/>
</dbReference>
<evidence type="ECO:0000313" key="5">
    <source>
        <dbReference type="EMBL" id="ESA12759.1"/>
    </source>
</evidence>
<dbReference type="InterPro" id="IPR005135">
    <property type="entry name" value="Endo/exonuclease/phosphatase"/>
</dbReference>
<keyword evidence="3" id="KW-0812">Transmembrane</keyword>